<comment type="catalytic activity">
    <reaction evidence="10">
        <text>1,2-dioctanoyl-sn-glycerol + CDP-choline = 1,2-dioctanoyl-sn-glycero-3-phosphocholine + CMP + H(+)</text>
        <dbReference type="Rhea" id="RHEA:54232"/>
        <dbReference type="ChEBI" id="CHEBI:15378"/>
        <dbReference type="ChEBI" id="CHEBI:58779"/>
        <dbReference type="ChEBI" id="CHEBI:60377"/>
        <dbReference type="ChEBI" id="CHEBI:76979"/>
        <dbReference type="ChEBI" id="CHEBI:78228"/>
    </reaction>
    <physiologicalReaction direction="left-to-right" evidence="10">
        <dbReference type="Rhea" id="RHEA:54233"/>
    </physiologicalReaction>
</comment>
<dbReference type="GO" id="GO:0004142">
    <property type="term" value="F:diacylglycerol cholinephosphotransferase activity"/>
    <property type="evidence" value="ECO:0007669"/>
    <property type="project" value="UniProtKB-EC"/>
</dbReference>
<dbReference type="AlphaFoldDB" id="K1PXY3"/>
<dbReference type="GO" id="GO:0005794">
    <property type="term" value="C:Golgi apparatus"/>
    <property type="evidence" value="ECO:0007669"/>
    <property type="project" value="TreeGrafter"/>
</dbReference>
<evidence type="ECO:0000256" key="16">
    <source>
        <dbReference type="SAM" id="Phobius"/>
    </source>
</evidence>
<evidence type="ECO:0000256" key="9">
    <source>
        <dbReference type="ARBA" id="ARBA00036100"/>
    </source>
</evidence>
<comment type="catalytic activity">
    <reaction evidence="9">
        <text>1-hexadecanoyl-2-(4Z,7Z,10Z,13Z,16Z,19Z-docosahexaenoyl)-sn-glycerol + CDP-choline = 1-hexadecanoyl-2-(4Z,7Z,10Z,13Z,16Z,19Z-docosahexaenoyl)-sn-glycero-3-phosphocholine + CMP + H(+)</text>
        <dbReference type="Rhea" id="RHEA:54332"/>
        <dbReference type="ChEBI" id="CHEBI:15378"/>
        <dbReference type="ChEBI" id="CHEBI:58779"/>
        <dbReference type="ChEBI" id="CHEBI:60377"/>
        <dbReference type="ChEBI" id="CHEBI:74963"/>
        <dbReference type="ChEBI" id="CHEBI:82949"/>
    </reaction>
    <physiologicalReaction direction="left-to-right" evidence="9">
        <dbReference type="Rhea" id="RHEA:54333"/>
    </physiologicalReaction>
</comment>
<comment type="subcellular location">
    <subcellularLocation>
        <location evidence="1">Membrane</location>
        <topology evidence="1">Multi-pass membrane protein</topology>
    </subcellularLocation>
</comment>
<dbReference type="Pfam" id="PF01066">
    <property type="entry name" value="CDP-OH_P_transf"/>
    <property type="match status" value="1"/>
</dbReference>
<evidence type="ECO:0000256" key="10">
    <source>
        <dbReference type="ARBA" id="ARBA00036651"/>
    </source>
</evidence>
<evidence type="ECO:0000256" key="3">
    <source>
        <dbReference type="ARBA" id="ARBA00022679"/>
    </source>
</evidence>
<dbReference type="EC" id="2.7.8.2" evidence="13"/>
<dbReference type="PROSITE" id="PS00379">
    <property type="entry name" value="CDP_ALCOHOL_P_TRANSF"/>
    <property type="match status" value="1"/>
</dbReference>
<name>K1PXY3_MAGGI</name>
<dbReference type="EnsemblMetazoa" id="G4346.1">
    <property type="protein sequence ID" value="G4346.1:cds"/>
    <property type="gene ID" value="G4346"/>
</dbReference>
<dbReference type="PANTHER" id="PTHR10414">
    <property type="entry name" value="ETHANOLAMINEPHOSPHOTRANSFERASE"/>
    <property type="match status" value="1"/>
</dbReference>
<dbReference type="EnsemblMetazoa" id="G4346.2">
    <property type="protein sequence ID" value="G4346.2:cds"/>
    <property type="gene ID" value="G4346"/>
</dbReference>
<dbReference type="InterPro" id="IPR048254">
    <property type="entry name" value="CDP_ALCOHOL_P_TRANSF_CS"/>
</dbReference>
<evidence type="ECO:0000256" key="2">
    <source>
        <dbReference type="ARBA" id="ARBA00010441"/>
    </source>
</evidence>
<feature type="transmembrane region" description="Helical" evidence="16">
    <location>
        <begin position="45"/>
        <end position="67"/>
    </location>
</feature>
<reference evidence="18" key="2">
    <citation type="submission" date="2022-08" db="UniProtKB">
        <authorList>
            <consortium name="EnsemblMetazoa"/>
        </authorList>
    </citation>
    <scope>IDENTIFICATION</scope>
    <source>
        <strain evidence="18">05x7-T-G4-1.051#20</strain>
    </source>
</reference>
<dbReference type="Gene3D" id="1.20.120.1760">
    <property type="match status" value="1"/>
</dbReference>
<dbReference type="PIRSF" id="PIRSF015665">
    <property type="entry name" value="CHOPT"/>
    <property type="match status" value="1"/>
</dbReference>
<evidence type="ECO:0000313" key="17">
    <source>
        <dbReference type="EMBL" id="EKC26498.1"/>
    </source>
</evidence>
<feature type="transmembrane region" description="Helical" evidence="16">
    <location>
        <begin position="211"/>
        <end position="228"/>
    </location>
</feature>
<keyword evidence="6 16" id="KW-0472">Membrane</keyword>
<evidence type="ECO:0000256" key="15">
    <source>
        <dbReference type="RuleBase" id="RU003750"/>
    </source>
</evidence>
<dbReference type="PANTHER" id="PTHR10414:SF37">
    <property type="entry name" value="BB IN A BOXCAR, ISOFORM C"/>
    <property type="match status" value="1"/>
</dbReference>
<evidence type="ECO:0000313" key="19">
    <source>
        <dbReference type="Proteomes" id="UP000005408"/>
    </source>
</evidence>
<evidence type="ECO:0000256" key="5">
    <source>
        <dbReference type="ARBA" id="ARBA00022989"/>
    </source>
</evidence>
<dbReference type="FunFam" id="1.20.120.1760:FF:000002">
    <property type="entry name" value="Choline/ethanolamine phosphotransferase 1"/>
    <property type="match status" value="1"/>
</dbReference>
<evidence type="ECO:0000256" key="1">
    <source>
        <dbReference type="ARBA" id="ARBA00004141"/>
    </source>
</evidence>
<feature type="transmembrane region" description="Helical" evidence="16">
    <location>
        <begin position="248"/>
        <end position="267"/>
    </location>
</feature>
<protein>
    <recommendedName>
        <fullName evidence="13">diacylglycerol cholinephosphotransferase</fullName>
        <ecNumber evidence="13">2.7.8.2</ecNumber>
    </recommendedName>
</protein>
<comment type="catalytic activity">
    <reaction evidence="14">
        <text>CDP-choline + a 1,2-diacyl-sn-glycerol = a 1,2-diacyl-sn-glycero-3-phosphocholine + CMP + H(+)</text>
        <dbReference type="Rhea" id="RHEA:32939"/>
        <dbReference type="ChEBI" id="CHEBI:15378"/>
        <dbReference type="ChEBI" id="CHEBI:17815"/>
        <dbReference type="ChEBI" id="CHEBI:57643"/>
        <dbReference type="ChEBI" id="CHEBI:58779"/>
        <dbReference type="ChEBI" id="CHEBI:60377"/>
        <dbReference type="EC" id="2.7.8.2"/>
    </reaction>
    <physiologicalReaction direction="left-to-right" evidence="14">
        <dbReference type="Rhea" id="RHEA:32940"/>
    </physiologicalReaction>
</comment>
<keyword evidence="5 16" id="KW-1133">Transmembrane helix</keyword>
<evidence type="ECO:0000256" key="13">
    <source>
        <dbReference type="ARBA" id="ARBA00038987"/>
    </source>
</evidence>
<feature type="transmembrane region" description="Helical" evidence="16">
    <location>
        <begin position="180"/>
        <end position="199"/>
    </location>
</feature>
<feature type="transmembrane region" description="Helical" evidence="16">
    <location>
        <begin position="141"/>
        <end position="160"/>
    </location>
</feature>
<dbReference type="Proteomes" id="UP000005408">
    <property type="component" value="Unassembled WGS sequence"/>
</dbReference>
<dbReference type="InterPro" id="IPR014472">
    <property type="entry name" value="CHOPT"/>
</dbReference>
<comment type="similarity">
    <text evidence="2 15">Belongs to the CDP-alcohol phosphatidyltransferase class-I family.</text>
</comment>
<dbReference type="KEGG" id="crg:105326860"/>
<sequence>MKEVLSPTQLKHLKEHQYSASGQSLIEPWFQVFWRWLIEQVPLTWAPNSITLLGLVINILTTLLLVFCSPDGATEAPRIVYLLCAVGLFIYQALDAIDGKQARRTKTNTPLGELFDHGCDSISTVFVSLGVTIGLELGKDVYWMMFDVFLGLFLFYMAHWQTYVTGTLRFSQFDVTETQVTIMTLHLFNFLFGSHIWSFQLPVLGIPLRQIVVYLSLVPAFLQFYNNITIILHGGSGKNKSTIAGTSTIFPVFPIGIVITLAVVIAHKSPSNLYENHPCLYLLSFGILSAKVINRLIVAHMTKSEMDLLDLGIVGPLLLFVNQYFNCLVNETLVLWICFIYVIQDIIRYCMAVCQQICQFLGIYCFDIVTPFPKKTTKNS</sequence>
<dbReference type="OrthoDB" id="196717at2759"/>
<keyword evidence="7" id="KW-0594">Phospholipid biosynthesis</keyword>
<dbReference type="OMA" id="GMWMYST"/>
<dbReference type="InterPro" id="IPR043130">
    <property type="entry name" value="CDP-OH_PTrfase_TM_dom"/>
</dbReference>
<dbReference type="InterPro" id="IPR000462">
    <property type="entry name" value="CDP-OH_P_trans"/>
</dbReference>
<organism evidence="17">
    <name type="scientific">Magallana gigas</name>
    <name type="common">Pacific oyster</name>
    <name type="synonym">Crassostrea gigas</name>
    <dbReference type="NCBI Taxonomy" id="29159"/>
    <lineage>
        <taxon>Eukaryota</taxon>
        <taxon>Metazoa</taxon>
        <taxon>Spiralia</taxon>
        <taxon>Lophotrochozoa</taxon>
        <taxon>Mollusca</taxon>
        <taxon>Bivalvia</taxon>
        <taxon>Autobranchia</taxon>
        <taxon>Pteriomorphia</taxon>
        <taxon>Ostreida</taxon>
        <taxon>Ostreoidea</taxon>
        <taxon>Ostreidae</taxon>
        <taxon>Magallana</taxon>
    </lineage>
</organism>
<keyword evidence="7" id="KW-0444">Lipid biosynthesis</keyword>
<evidence type="ECO:0000256" key="11">
    <source>
        <dbReference type="ARBA" id="ARBA00036890"/>
    </source>
</evidence>
<dbReference type="GO" id="GO:0005789">
    <property type="term" value="C:endoplasmic reticulum membrane"/>
    <property type="evidence" value="ECO:0007669"/>
    <property type="project" value="TreeGrafter"/>
</dbReference>
<dbReference type="FunCoup" id="K1PXY3">
    <property type="interactions" value="1351"/>
</dbReference>
<keyword evidence="19" id="KW-1185">Reference proteome</keyword>
<evidence type="ECO:0000256" key="4">
    <source>
        <dbReference type="ARBA" id="ARBA00022692"/>
    </source>
</evidence>
<reference evidence="17" key="1">
    <citation type="journal article" date="2012" name="Nature">
        <title>The oyster genome reveals stress adaptation and complexity of shell formation.</title>
        <authorList>
            <person name="Zhang G."/>
            <person name="Fang X."/>
            <person name="Guo X."/>
            <person name="Li L."/>
            <person name="Luo R."/>
            <person name="Xu F."/>
            <person name="Yang P."/>
            <person name="Zhang L."/>
            <person name="Wang X."/>
            <person name="Qi H."/>
            <person name="Xiong Z."/>
            <person name="Que H."/>
            <person name="Xie Y."/>
            <person name="Holland P.W."/>
            <person name="Paps J."/>
            <person name="Zhu Y."/>
            <person name="Wu F."/>
            <person name="Chen Y."/>
            <person name="Wang J."/>
            <person name="Peng C."/>
            <person name="Meng J."/>
            <person name="Yang L."/>
            <person name="Liu J."/>
            <person name="Wen B."/>
            <person name="Zhang N."/>
            <person name="Huang Z."/>
            <person name="Zhu Q."/>
            <person name="Feng Y."/>
            <person name="Mount A."/>
            <person name="Hedgecock D."/>
            <person name="Xu Z."/>
            <person name="Liu Y."/>
            <person name="Domazet-Loso T."/>
            <person name="Du Y."/>
            <person name="Sun X."/>
            <person name="Zhang S."/>
            <person name="Liu B."/>
            <person name="Cheng P."/>
            <person name="Jiang X."/>
            <person name="Li J."/>
            <person name="Fan D."/>
            <person name="Wang W."/>
            <person name="Fu W."/>
            <person name="Wang T."/>
            <person name="Wang B."/>
            <person name="Zhang J."/>
            <person name="Peng Z."/>
            <person name="Li Y."/>
            <person name="Li N."/>
            <person name="Wang J."/>
            <person name="Chen M."/>
            <person name="He Y."/>
            <person name="Tan F."/>
            <person name="Song X."/>
            <person name="Zheng Q."/>
            <person name="Huang R."/>
            <person name="Yang H."/>
            <person name="Du X."/>
            <person name="Chen L."/>
            <person name="Yang M."/>
            <person name="Gaffney P.M."/>
            <person name="Wang S."/>
            <person name="Luo L."/>
            <person name="She Z."/>
            <person name="Ming Y."/>
            <person name="Huang W."/>
            <person name="Zhang S."/>
            <person name="Huang B."/>
            <person name="Zhang Y."/>
            <person name="Qu T."/>
            <person name="Ni P."/>
            <person name="Miao G."/>
            <person name="Wang J."/>
            <person name="Wang Q."/>
            <person name="Steinberg C.E."/>
            <person name="Wang H."/>
            <person name="Li N."/>
            <person name="Qian L."/>
            <person name="Zhang G."/>
            <person name="Li Y."/>
            <person name="Yang H."/>
            <person name="Liu X."/>
            <person name="Wang J."/>
            <person name="Yin Y."/>
            <person name="Wang J."/>
        </authorList>
    </citation>
    <scope>NUCLEOTIDE SEQUENCE [LARGE SCALE GENOMIC DNA]</scope>
    <source>
        <strain evidence="17">05x7-T-G4-1.051#20</strain>
    </source>
</reference>
<feature type="transmembrane region" description="Helical" evidence="16">
    <location>
        <begin position="79"/>
        <end position="97"/>
    </location>
</feature>
<evidence type="ECO:0000256" key="14">
    <source>
        <dbReference type="ARBA" id="ARBA00048570"/>
    </source>
</evidence>
<feature type="transmembrane region" description="Helical" evidence="16">
    <location>
        <begin position="317"/>
        <end position="343"/>
    </location>
</feature>
<dbReference type="EMBL" id="JH816207">
    <property type="protein sequence ID" value="EKC26498.1"/>
    <property type="molecule type" value="Genomic_DNA"/>
</dbReference>
<comment type="pathway">
    <text evidence="12">Phospholipid metabolism; phosphatidylcholine biosynthesis; phosphatidylcholine from phosphocholine: step 2/2.</text>
</comment>
<feature type="transmembrane region" description="Helical" evidence="16">
    <location>
        <begin position="279"/>
        <end position="297"/>
    </location>
</feature>
<keyword evidence="8" id="KW-1208">Phospholipid metabolism</keyword>
<dbReference type="GO" id="GO:0006646">
    <property type="term" value="P:phosphatidylethanolamine biosynthetic process"/>
    <property type="evidence" value="ECO:0007669"/>
    <property type="project" value="TreeGrafter"/>
</dbReference>
<comment type="catalytic activity">
    <reaction evidence="11">
        <text>1-hexadecanoyl-2-(9Z-octadecenoyl)-sn-glycerol + CDP-choline = 1-hexadecanoyl-2-(9Z-octadecenoyl)-sn-glycero-3-phosphocholine + CMP + H(+)</text>
        <dbReference type="Rhea" id="RHEA:54244"/>
        <dbReference type="ChEBI" id="CHEBI:15378"/>
        <dbReference type="ChEBI" id="CHEBI:58779"/>
        <dbReference type="ChEBI" id="CHEBI:60377"/>
        <dbReference type="ChEBI" id="CHEBI:73001"/>
        <dbReference type="ChEBI" id="CHEBI:75466"/>
    </reaction>
    <physiologicalReaction direction="left-to-right" evidence="11">
        <dbReference type="Rhea" id="RHEA:54245"/>
    </physiologicalReaction>
</comment>
<keyword evidence="3 15" id="KW-0808">Transferase</keyword>
<accession>K1PXY3</accession>
<dbReference type="GO" id="GO:0004307">
    <property type="term" value="F:ethanolaminephosphotransferase activity"/>
    <property type="evidence" value="ECO:0007669"/>
    <property type="project" value="TreeGrafter"/>
</dbReference>
<gene>
    <name evidence="17" type="ORF">CGI_10012169</name>
</gene>
<keyword evidence="7" id="KW-0443">Lipid metabolism</keyword>
<evidence type="ECO:0000313" key="18">
    <source>
        <dbReference type="EnsemblMetazoa" id="G4346.1:cds"/>
    </source>
</evidence>
<evidence type="ECO:0000256" key="12">
    <source>
        <dbReference type="ARBA" id="ARBA00037890"/>
    </source>
</evidence>
<evidence type="ECO:0000256" key="6">
    <source>
        <dbReference type="ARBA" id="ARBA00023136"/>
    </source>
</evidence>
<proteinExistence type="inferred from homology"/>
<evidence type="ECO:0000256" key="8">
    <source>
        <dbReference type="ARBA" id="ARBA00023264"/>
    </source>
</evidence>
<dbReference type="HOGENOM" id="CLU_035066_1_0_1"/>
<keyword evidence="4 16" id="KW-0812">Transmembrane</keyword>
<evidence type="ECO:0000256" key="7">
    <source>
        <dbReference type="ARBA" id="ARBA00023209"/>
    </source>
</evidence>